<evidence type="ECO:0000313" key="1">
    <source>
        <dbReference type="EMBL" id="RMQ19826.1"/>
    </source>
</evidence>
<evidence type="ECO:0000313" key="2">
    <source>
        <dbReference type="Proteomes" id="UP000269044"/>
    </source>
</evidence>
<dbReference type="AlphaFoldDB" id="A0A3M4JSC8"/>
<comment type="caution">
    <text evidence="1">The sequence shown here is derived from an EMBL/GenBank/DDBJ whole genome shotgun (WGS) entry which is preliminary data.</text>
</comment>
<gene>
    <name evidence="1" type="ORF">ALQ08_104382</name>
</gene>
<dbReference type="EMBL" id="RBRA01000262">
    <property type="protein sequence ID" value="RMQ19826.1"/>
    <property type="molecule type" value="Genomic_DNA"/>
</dbReference>
<organism evidence="1 2">
    <name type="scientific">Pseudomonas syringae pv. delphinii</name>
    <dbReference type="NCBI Taxonomy" id="192088"/>
    <lineage>
        <taxon>Bacteria</taxon>
        <taxon>Pseudomonadati</taxon>
        <taxon>Pseudomonadota</taxon>
        <taxon>Gammaproteobacteria</taxon>
        <taxon>Pseudomonadales</taxon>
        <taxon>Pseudomonadaceae</taxon>
        <taxon>Pseudomonas</taxon>
    </lineage>
</organism>
<protein>
    <submittedName>
        <fullName evidence="1">Uncharacterized protein</fullName>
    </submittedName>
</protein>
<reference evidence="1 2" key="1">
    <citation type="submission" date="2018-08" db="EMBL/GenBank/DDBJ databases">
        <title>Recombination of ecologically and evolutionarily significant loci maintains genetic cohesion in the Pseudomonas syringae species complex.</title>
        <authorList>
            <person name="Dillon M."/>
            <person name="Thakur S."/>
            <person name="Almeida R.N.D."/>
            <person name="Weir B.S."/>
            <person name="Guttman D.S."/>
        </authorList>
    </citation>
    <scope>NUCLEOTIDE SEQUENCE [LARGE SCALE GENOMIC DNA]</scope>
    <source>
        <strain evidence="1 2">ICMP 13052</strain>
    </source>
</reference>
<dbReference type="Proteomes" id="UP000269044">
    <property type="component" value="Unassembled WGS sequence"/>
</dbReference>
<sequence>MVQRSYPSKIAFVLSAFLVTALALTYRYGLYLPVKREKITLRADKQSRTLTDSYQRK</sequence>
<name>A0A3M4JSC8_9PSED</name>
<accession>A0A3M4JSC8</accession>
<proteinExistence type="predicted"/>